<keyword evidence="1" id="KW-0285">Flavoprotein</keyword>
<dbReference type="Gene3D" id="1.20.58.100">
    <property type="entry name" value="Fumarate reductase/succinate dehydrogenase flavoprotein-like, C-terminal domain"/>
    <property type="match status" value="1"/>
</dbReference>
<reference evidence="4 5" key="1">
    <citation type="submission" date="2018-01" db="EMBL/GenBank/DDBJ databases">
        <title>Lactibacter flavus gen. nov., sp. nov., a novel bacterium of the family Propionibacteriaceae isolated from raw milk and dairy products.</title>
        <authorList>
            <person name="Wenning M."/>
            <person name="Breitenwieser F."/>
            <person name="Huptas C."/>
            <person name="von Neubeck M."/>
            <person name="Busse H.-J."/>
            <person name="Scherer S."/>
        </authorList>
    </citation>
    <scope>NUCLEOTIDE SEQUENCE [LARGE SCALE GENOMIC DNA]</scope>
    <source>
        <strain evidence="4 5">VG341</strain>
    </source>
</reference>
<evidence type="ECO:0000256" key="2">
    <source>
        <dbReference type="ARBA" id="ARBA00023002"/>
    </source>
</evidence>
<dbReference type="EMBL" id="PPCV01000011">
    <property type="protein sequence ID" value="RXW31238.1"/>
    <property type="molecule type" value="Genomic_DNA"/>
</dbReference>
<dbReference type="AlphaFoldDB" id="A0A4V1Q738"/>
<dbReference type="InterPro" id="IPR027477">
    <property type="entry name" value="Succ_DH/fumarate_Rdtase_cat_sf"/>
</dbReference>
<dbReference type="GO" id="GO:0005886">
    <property type="term" value="C:plasma membrane"/>
    <property type="evidence" value="ECO:0007669"/>
    <property type="project" value="TreeGrafter"/>
</dbReference>
<dbReference type="Gene3D" id="3.90.700.10">
    <property type="entry name" value="Succinate dehydrogenase/fumarate reductase flavoprotein, catalytic domain"/>
    <property type="match status" value="1"/>
</dbReference>
<dbReference type="GO" id="GO:0009055">
    <property type="term" value="F:electron transfer activity"/>
    <property type="evidence" value="ECO:0007669"/>
    <property type="project" value="TreeGrafter"/>
</dbReference>
<dbReference type="InterPro" id="IPR037099">
    <property type="entry name" value="Fum_R/Succ_DH_flav-like_C_sf"/>
</dbReference>
<dbReference type="GO" id="GO:0009061">
    <property type="term" value="P:anaerobic respiration"/>
    <property type="evidence" value="ECO:0007669"/>
    <property type="project" value="TreeGrafter"/>
</dbReference>
<dbReference type="SUPFAM" id="SSF46977">
    <property type="entry name" value="Succinate dehydrogenase/fumarate reductase flavoprotein C-terminal domain"/>
    <property type="match status" value="1"/>
</dbReference>
<comment type="caution">
    <text evidence="4">The sequence shown here is derived from an EMBL/GenBank/DDBJ whole genome shotgun (WGS) entry which is preliminary data.</text>
</comment>
<accession>A0A4V1Q738</accession>
<dbReference type="InterPro" id="IPR036188">
    <property type="entry name" value="FAD/NAD-bd_sf"/>
</dbReference>
<dbReference type="OrthoDB" id="9806724at2"/>
<dbReference type="Gene3D" id="3.50.50.60">
    <property type="entry name" value="FAD/NAD(P)-binding domain"/>
    <property type="match status" value="2"/>
</dbReference>
<dbReference type="InterPro" id="IPR030664">
    <property type="entry name" value="SdhA/FrdA/AprA"/>
</dbReference>
<dbReference type="RefSeq" id="WP_129459673.1">
    <property type="nucleotide sequence ID" value="NZ_PPCV01000011.1"/>
</dbReference>
<dbReference type="GO" id="GO:0000104">
    <property type="term" value="F:succinate dehydrogenase activity"/>
    <property type="evidence" value="ECO:0007669"/>
    <property type="project" value="TreeGrafter"/>
</dbReference>
<evidence type="ECO:0000313" key="4">
    <source>
        <dbReference type="EMBL" id="RXW31238.1"/>
    </source>
</evidence>
<dbReference type="PRINTS" id="PR00368">
    <property type="entry name" value="FADPNR"/>
</dbReference>
<dbReference type="InterPro" id="IPR003953">
    <property type="entry name" value="FAD-dep_OxRdtase_2_FAD-bd"/>
</dbReference>
<dbReference type="GO" id="GO:0050660">
    <property type="term" value="F:flavin adenine dinucleotide binding"/>
    <property type="evidence" value="ECO:0007669"/>
    <property type="project" value="TreeGrafter"/>
</dbReference>
<evidence type="ECO:0000313" key="5">
    <source>
        <dbReference type="Proteomes" id="UP000290624"/>
    </source>
</evidence>
<dbReference type="PANTHER" id="PTHR11632">
    <property type="entry name" value="SUCCINATE DEHYDROGENASE 2 FLAVOPROTEIN SUBUNIT"/>
    <property type="match status" value="1"/>
</dbReference>
<dbReference type="GO" id="GO:0033765">
    <property type="term" value="F:steroid dehydrogenase activity, acting on the CH-CH group of donors"/>
    <property type="evidence" value="ECO:0007669"/>
    <property type="project" value="UniProtKB-ARBA"/>
</dbReference>
<sequence length="681" mass="74410">MTHADWIDAHASGHLSVAGQSIPIVTANTVVVGTGAAGYCAADRLVMLGQRDVVMVTDKRRAGASRNAGSDKQTYYKLTLSGAEPDSVREMAETLFSGGSMDGDIALAEAAWSPRAFFHLVESGVPFPHNASGEYVGYKTDHDPRQRATSVGPYTSRTMVEKLEGRVRDGHRVEVLDLCRVVDLVVSDGAVVGLLCVRLDVGADHPSRFLLLRCTNLVYATGGPAGMYADSVYPNGQWGANGAALRAGVHGKNLTEWQFGLASVHPRWNVSGTYMQALPRFVSTDADGGDAREFLGEFLPDYGDQLTRIFLKGYQWPFDVRKAPEGSSLIDLLVYQETKLRGRRVWLDFRSNPARESFDASKLSAEAYAYLEATGVTELRDSTPIQRLQHMNRPAYEFYLQRNPGVDLETDMLEVAVCAQHNNGGLEVDQWWQSNLAGFFPVGEAAGAHGVYRPGGAALNSGQVGATRAASYIAQARRQDPVDEGTFAAAASPVAERAASLLKDASARAASGPDSTDELLTHVRRLMSDKAGVVRSRESVAEAREEITRLLGEYDATIAADPESRRSVSRLFLIRDILTSQYVYLNAMEHYVDSGGLSRGSVLYTDPEGTLPTVDAAVTAELPELFRLRLDGGKLDDVIQVTSWDGENAPEFSWRERRAVPEQTEAFENTWRTYRENKNIG</sequence>
<protein>
    <submittedName>
        <fullName evidence="4">Oxidoreductase</fullName>
    </submittedName>
</protein>
<dbReference type="SUPFAM" id="SSF51905">
    <property type="entry name" value="FAD/NAD(P)-binding domain"/>
    <property type="match status" value="1"/>
</dbReference>
<organism evidence="4 5">
    <name type="scientific">Propioniciclava flava</name>
    <dbReference type="NCBI Taxonomy" id="2072026"/>
    <lineage>
        <taxon>Bacteria</taxon>
        <taxon>Bacillati</taxon>
        <taxon>Actinomycetota</taxon>
        <taxon>Actinomycetes</taxon>
        <taxon>Propionibacteriales</taxon>
        <taxon>Propionibacteriaceae</taxon>
        <taxon>Propioniciclava</taxon>
    </lineage>
</organism>
<feature type="domain" description="FAD-dependent oxidoreductase 2 FAD-binding" evidence="3">
    <location>
        <begin position="29"/>
        <end position="459"/>
    </location>
</feature>
<keyword evidence="2" id="KW-0560">Oxidoreductase</keyword>
<dbReference type="Pfam" id="PF00890">
    <property type="entry name" value="FAD_binding_2"/>
    <property type="match status" value="1"/>
</dbReference>
<proteinExistence type="predicted"/>
<name>A0A4V1Q738_9ACTN</name>
<evidence type="ECO:0000256" key="1">
    <source>
        <dbReference type="ARBA" id="ARBA00022630"/>
    </source>
</evidence>
<gene>
    <name evidence="4" type="ORF">C1706_13060</name>
</gene>
<dbReference type="Proteomes" id="UP000290624">
    <property type="component" value="Unassembled WGS sequence"/>
</dbReference>
<evidence type="ECO:0000259" key="3">
    <source>
        <dbReference type="Pfam" id="PF00890"/>
    </source>
</evidence>
<dbReference type="PANTHER" id="PTHR11632:SF51">
    <property type="entry name" value="SUCCINATE DEHYDROGENASE [UBIQUINONE] FLAVOPROTEIN SUBUNIT, MITOCHONDRIAL"/>
    <property type="match status" value="1"/>
</dbReference>
<keyword evidence="5" id="KW-1185">Reference proteome</keyword>